<feature type="signal peptide" evidence="4">
    <location>
        <begin position="1"/>
        <end position="17"/>
    </location>
</feature>
<feature type="chain" id="PRO_5040802248" evidence="4">
    <location>
        <begin position="18"/>
        <end position="48"/>
    </location>
</feature>
<dbReference type="InterPro" id="IPR009101">
    <property type="entry name" value="Gurmarin/antifun_pep"/>
</dbReference>
<protein>
    <submittedName>
        <fullName evidence="5">Uncharacterized protein</fullName>
    </submittedName>
</protein>
<dbReference type="SUPFAM" id="SSF57048">
    <property type="entry name" value="Gurmarin-like"/>
    <property type="match status" value="1"/>
</dbReference>
<dbReference type="Pfam" id="PF11410">
    <property type="entry name" value="Antifungal_pept"/>
    <property type="match status" value="1"/>
</dbReference>
<name>A0A9W4NQ34_9EURO</name>
<sequence length="48" mass="4977">MRFTLIAFMAIFGAAMAADKPLIGNGHPCKTDGSLGNCASGFCLVRNS</sequence>
<keyword evidence="4" id="KW-0732">Signal</keyword>
<evidence type="ECO:0000313" key="5">
    <source>
        <dbReference type="EMBL" id="CAG8395070.1"/>
    </source>
</evidence>
<evidence type="ECO:0000313" key="6">
    <source>
        <dbReference type="Proteomes" id="UP001152646"/>
    </source>
</evidence>
<accession>A0A9W4NQ34</accession>
<evidence type="ECO:0000256" key="4">
    <source>
        <dbReference type="SAM" id="SignalP"/>
    </source>
</evidence>
<dbReference type="InterPro" id="IPR024206">
    <property type="entry name" value="Gurmarin/antimicrobial_peptd"/>
</dbReference>
<dbReference type="AlphaFoldDB" id="A0A9W4NQ34"/>
<evidence type="ECO:0000256" key="1">
    <source>
        <dbReference type="ARBA" id="ARBA00022529"/>
    </source>
</evidence>
<proteinExistence type="predicted"/>
<organism evidence="5 6">
    <name type="scientific">Penicillium salamii</name>
    <dbReference type="NCBI Taxonomy" id="1612424"/>
    <lineage>
        <taxon>Eukaryota</taxon>
        <taxon>Fungi</taxon>
        <taxon>Dikarya</taxon>
        <taxon>Ascomycota</taxon>
        <taxon>Pezizomycotina</taxon>
        <taxon>Eurotiomycetes</taxon>
        <taxon>Eurotiomycetidae</taxon>
        <taxon>Eurotiales</taxon>
        <taxon>Aspergillaceae</taxon>
        <taxon>Penicillium</taxon>
    </lineage>
</organism>
<comment type="caution">
    <text evidence="5">The sequence shown here is derived from an EMBL/GenBank/DDBJ whole genome shotgun (WGS) entry which is preliminary data.</text>
</comment>
<reference evidence="5" key="1">
    <citation type="submission" date="2021-07" db="EMBL/GenBank/DDBJ databases">
        <authorList>
            <person name="Branca A.L. A."/>
        </authorList>
    </citation>
    <scope>NUCLEOTIDE SEQUENCE</scope>
</reference>
<evidence type="ECO:0000256" key="3">
    <source>
        <dbReference type="ARBA" id="ARBA00023157"/>
    </source>
</evidence>
<dbReference type="EMBL" id="CAJVPA010000198">
    <property type="protein sequence ID" value="CAG8395070.1"/>
    <property type="molecule type" value="Genomic_DNA"/>
</dbReference>
<evidence type="ECO:0000256" key="2">
    <source>
        <dbReference type="ARBA" id="ARBA00022854"/>
    </source>
</evidence>
<keyword evidence="3" id="KW-1015">Disulfide bond</keyword>
<keyword evidence="1" id="KW-0929">Antimicrobial</keyword>
<dbReference type="Proteomes" id="UP001152646">
    <property type="component" value="Unassembled WGS sequence"/>
</dbReference>
<gene>
    <name evidence="5" type="ORF">PSALAMII_LOCUS7493</name>
</gene>
<dbReference type="OrthoDB" id="4233515at2759"/>
<keyword evidence="2" id="KW-0960">Knottin</keyword>